<feature type="compositionally biased region" description="Polar residues" evidence="3">
    <location>
        <begin position="111"/>
        <end position="120"/>
    </location>
</feature>
<feature type="compositionally biased region" description="Low complexity" evidence="3">
    <location>
        <begin position="632"/>
        <end position="645"/>
    </location>
</feature>
<keyword evidence="6" id="KW-1185">Reference proteome</keyword>
<feature type="compositionally biased region" description="Polar residues" evidence="3">
    <location>
        <begin position="379"/>
        <end position="388"/>
    </location>
</feature>
<dbReference type="InterPro" id="IPR036028">
    <property type="entry name" value="SH3-like_dom_sf"/>
</dbReference>
<sequence>DGIAEYELNFERASPTVRVHRHVQVAPSLQRSRSQPIRAAYPPVFARFRRTSPSLASDMLPFPPFRESSRNVVTLQKWSRLHKVASPTRSRSCSPAKEPAKKDAEPKKTRSSSTETTIKSVRTKQTKRSAKPELTGNGKTRKKRGKEDETMIPVRKPVIVEAKVVAATQCKTNKSLSRGVAKTSKPETISNKSYHARCGTPVEKDPFLPTVKSTRKKPVEKKREDVAVPPPPPPPMPPSIVHNMSFSPQSRDTNETGYGSMLEITCGSPDSKADPGAFQRGEDRSSRGQTSPRQQQSRRCQSLENPTEVRLTGYSARRNPVTESVFRRQDAGLKRTHSTLMTKSSHPDVYYTRPEKSATLPKSTQLVKQAVKKRESSDPRGNTKTGAPNMSILASIDPNKYHRYIYELFHSSQKSDKFQRLKKLYFTLEKVASLEKTATNAVLLQLARENLIDFDNWKQFRATQRAKSELEDLRGQLETAQKERNFHFRCKDERQVRWRGDMNLRLRDSSVEDLRQKFSNNATFLKPRCASVPKDTYKPLWRSSSVQNVARRFDSIEKQHVESQVRQSSPSPTRRAWSLSTDQLTSLRGQLDGILAKSSRNSRPRKPAKCSTLPLPKKPAEVTKCEEPAFASMTSPRTMSSMTLSEDQTSNADKSSFVLVLNPPGNKCRGLSESTDSFKSGETVVKPTFDSRVKFFEQKGLITPAPDIETGLHTLGLEQDQRPLGNIDALNLDVKVSDSQKAPIEMTRHYVPVRTVSSLDLTTGTDRNKLKPFVMHEKVNRLTLSSSIEQEQLRTRSLDRSCTKYNRTYLSTVKCGDVLRMRHKIEARRMIDRQVERDLAAKRKKTQSASPKREERPENKSPKMLKRGDAVSVSPRLLRPRQVLDPEASRTKTLSRIVKRISDRLEKSHVVYGAPRSRSSPDLVVDTGPCAISTPLSSPVRQSFASQPFDPSKHRPKERYTPPPVIDTRSSRHCQPRRVDSGHNIVGVPYVPHVSSRRANSWKGPVQKYQESEVNIHYRTPVRLEEKTWIPEQQLRMQQEAALRKRYQEERRKKYLQELQDSEMRRHQDYMRPPPVIIQRPRWSEDKRITARALYDFHAQNAKELSFMKGDLIYVGRRIDKNWYEGERHASRGIFPVSYVELMNGPWMNNPGQAMAKYAFVPQLPNEIGFSKGEHRLFFC</sequence>
<feature type="compositionally biased region" description="Polar residues" evidence="3">
    <location>
        <begin position="242"/>
        <end position="257"/>
    </location>
</feature>
<feature type="compositionally biased region" description="Basic and acidic residues" evidence="3">
    <location>
        <begin position="618"/>
        <end position="627"/>
    </location>
</feature>
<dbReference type="Gene3D" id="2.30.30.40">
    <property type="entry name" value="SH3 Domains"/>
    <property type="match status" value="1"/>
</dbReference>
<proteinExistence type="predicted"/>
<evidence type="ECO:0000313" key="6">
    <source>
        <dbReference type="Proteomes" id="UP000678499"/>
    </source>
</evidence>
<organism evidence="5">
    <name type="scientific">Notodromas monacha</name>
    <dbReference type="NCBI Taxonomy" id="399045"/>
    <lineage>
        <taxon>Eukaryota</taxon>
        <taxon>Metazoa</taxon>
        <taxon>Ecdysozoa</taxon>
        <taxon>Arthropoda</taxon>
        <taxon>Crustacea</taxon>
        <taxon>Oligostraca</taxon>
        <taxon>Ostracoda</taxon>
        <taxon>Podocopa</taxon>
        <taxon>Podocopida</taxon>
        <taxon>Cypridocopina</taxon>
        <taxon>Cypridoidea</taxon>
        <taxon>Cyprididae</taxon>
        <taxon>Notodromas</taxon>
    </lineage>
</organism>
<dbReference type="PRINTS" id="PR00499">
    <property type="entry name" value="P67PHOX"/>
</dbReference>
<feature type="region of interest" description="Disordered" evidence="3">
    <location>
        <begin position="83"/>
        <end position="151"/>
    </location>
</feature>
<gene>
    <name evidence="5" type="ORF">NMOB1V02_LOCUS11490</name>
</gene>
<evidence type="ECO:0000256" key="2">
    <source>
        <dbReference type="PROSITE-ProRule" id="PRU00192"/>
    </source>
</evidence>
<feature type="compositionally biased region" description="Polar residues" evidence="3">
    <location>
        <begin position="934"/>
        <end position="946"/>
    </location>
</feature>
<evidence type="ECO:0000313" key="5">
    <source>
        <dbReference type="EMBL" id="CAD7283882.1"/>
    </source>
</evidence>
<evidence type="ECO:0000256" key="3">
    <source>
        <dbReference type="SAM" id="MobiDB-lite"/>
    </source>
</evidence>
<feature type="region of interest" description="Disordered" evidence="3">
    <location>
        <begin position="559"/>
        <end position="582"/>
    </location>
</feature>
<evidence type="ECO:0000256" key="1">
    <source>
        <dbReference type="ARBA" id="ARBA00022443"/>
    </source>
</evidence>
<feature type="compositionally biased region" description="Pro residues" evidence="3">
    <location>
        <begin position="228"/>
        <end position="238"/>
    </location>
</feature>
<dbReference type="CDD" id="cd11781">
    <property type="entry name" value="SH3_Sorbs_1"/>
    <property type="match status" value="1"/>
</dbReference>
<dbReference type="Proteomes" id="UP000678499">
    <property type="component" value="Unassembled WGS sequence"/>
</dbReference>
<feature type="compositionally biased region" description="Low complexity" evidence="3">
    <location>
        <begin position="287"/>
        <end position="302"/>
    </location>
</feature>
<feature type="region of interest" description="Disordered" evidence="3">
    <location>
        <begin position="934"/>
        <end position="987"/>
    </location>
</feature>
<keyword evidence="1 2" id="KW-0728">SH3 domain</keyword>
<dbReference type="PROSITE" id="PS50002">
    <property type="entry name" value="SH3"/>
    <property type="match status" value="1"/>
</dbReference>
<dbReference type="Pfam" id="PF00018">
    <property type="entry name" value="SH3_1"/>
    <property type="match status" value="1"/>
</dbReference>
<dbReference type="InterPro" id="IPR001452">
    <property type="entry name" value="SH3_domain"/>
</dbReference>
<reference evidence="5" key="1">
    <citation type="submission" date="2020-11" db="EMBL/GenBank/DDBJ databases">
        <authorList>
            <person name="Tran Van P."/>
        </authorList>
    </citation>
    <scope>NUCLEOTIDE SEQUENCE</scope>
</reference>
<feature type="domain" description="SH3" evidence="4">
    <location>
        <begin position="1086"/>
        <end position="1145"/>
    </location>
</feature>
<dbReference type="OrthoDB" id="19092at2759"/>
<feature type="compositionally biased region" description="Basic and acidic residues" evidence="3">
    <location>
        <begin position="851"/>
        <end position="869"/>
    </location>
</feature>
<evidence type="ECO:0000259" key="4">
    <source>
        <dbReference type="PROSITE" id="PS50002"/>
    </source>
</evidence>
<feature type="non-terminal residue" evidence="5">
    <location>
        <position position="1"/>
    </location>
</feature>
<dbReference type="PANTHER" id="PTHR45929">
    <property type="entry name" value="JAK PATHWAY SIGNAL TRANSDUCTION ADAPTOR MOLECULE"/>
    <property type="match status" value="1"/>
</dbReference>
<dbReference type="EMBL" id="CAJPEX010006344">
    <property type="protein sequence ID" value="CAG0924034.1"/>
    <property type="molecule type" value="Genomic_DNA"/>
</dbReference>
<feature type="region of interest" description="Disordered" evidence="3">
    <location>
        <begin position="177"/>
        <end position="391"/>
    </location>
</feature>
<feature type="non-terminal residue" evidence="5">
    <location>
        <position position="1180"/>
    </location>
</feature>
<feature type="region of interest" description="Disordered" evidence="3">
    <location>
        <begin position="594"/>
        <end position="652"/>
    </location>
</feature>
<feature type="compositionally biased region" description="Polar residues" evidence="3">
    <location>
        <begin position="564"/>
        <end position="582"/>
    </location>
</feature>
<feature type="region of interest" description="Disordered" evidence="3">
    <location>
        <begin position="838"/>
        <end position="872"/>
    </location>
</feature>
<dbReference type="EMBL" id="OA888381">
    <property type="protein sequence ID" value="CAD7283882.1"/>
    <property type="molecule type" value="Genomic_DNA"/>
</dbReference>
<accession>A0A7R9C0Q0</accession>
<dbReference type="InterPro" id="IPR050670">
    <property type="entry name" value="STAM"/>
</dbReference>
<feature type="compositionally biased region" description="Basic and acidic residues" evidence="3">
    <location>
        <begin position="98"/>
        <end position="108"/>
    </location>
</feature>
<dbReference type="PANTHER" id="PTHR45929:SF3">
    <property type="entry name" value="JAK PATHWAY SIGNAL TRANSDUCTION ADAPTOR MOLECULE"/>
    <property type="match status" value="1"/>
</dbReference>
<dbReference type="SUPFAM" id="SSF50044">
    <property type="entry name" value="SH3-domain"/>
    <property type="match status" value="1"/>
</dbReference>
<dbReference type="AlphaFoldDB" id="A0A7R9C0Q0"/>
<dbReference type="SMART" id="SM00326">
    <property type="entry name" value="SH3"/>
    <property type="match status" value="1"/>
</dbReference>
<protein>
    <recommendedName>
        <fullName evidence="4">SH3 domain-containing protein</fullName>
    </recommendedName>
</protein>
<name>A0A7R9C0Q0_9CRUS</name>